<dbReference type="InterPro" id="IPR001878">
    <property type="entry name" value="Znf_CCHC"/>
</dbReference>
<feature type="region of interest" description="Disordered" evidence="6">
    <location>
        <begin position="70"/>
        <end position="111"/>
    </location>
</feature>
<evidence type="ECO:0000259" key="7">
    <source>
        <dbReference type="PROSITE" id="PS50158"/>
    </source>
</evidence>
<evidence type="ECO:0000256" key="3">
    <source>
        <dbReference type="ARBA" id="ARBA00022771"/>
    </source>
</evidence>
<dbReference type="AlphaFoldDB" id="A0AAD8HM98"/>
<dbReference type="EMBL" id="JAUIZM010000008">
    <property type="protein sequence ID" value="KAK1369741.1"/>
    <property type="molecule type" value="Genomic_DNA"/>
</dbReference>
<evidence type="ECO:0000256" key="4">
    <source>
        <dbReference type="ARBA" id="ARBA00022833"/>
    </source>
</evidence>
<reference evidence="8" key="2">
    <citation type="submission" date="2023-05" db="EMBL/GenBank/DDBJ databases">
        <authorList>
            <person name="Schelkunov M.I."/>
        </authorList>
    </citation>
    <scope>NUCLEOTIDE SEQUENCE</scope>
    <source>
        <strain evidence="8">Hsosn_3</strain>
        <tissue evidence="8">Leaf</tissue>
    </source>
</reference>
<organism evidence="8 9">
    <name type="scientific">Heracleum sosnowskyi</name>
    <dbReference type="NCBI Taxonomy" id="360622"/>
    <lineage>
        <taxon>Eukaryota</taxon>
        <taxon>Viridiplantae</taxon>
        <taxon>Streptophyta</taxon>
        <taxon>Embryophyta</taxon>
        <taxon>Tracheophyta</taxon>
        <taxon>Spermatophyta</taxon>
        <taxon>Magnoliopsida</taxon>
        <taxon>eudicotyledons</taxon>
        <taxon>Gunneridae</taxon>
        <taxon>Pentapetalae</taxon>
        <taxon>asterids</taxon>
        <taxon>campanulids</taxon>
        <taxon>Apiales</taxon>
        <taxon>Apiaceae</taxon>
        <taxon>Apioideae</taxon>
        <taxon>apioid superclade</taxon>
        <taxon>Tordylieae</taxon>
        <taxon>Tordyliinae</taxon>
        <taxon>Heracleum</taxon>
    </lineage>
</organism>
<proteinExistence type="predicted"/>
<evidence type="ECO:0000256" key="1">
    <source>
        <dbReference type="ARBA" id="ARBA00022723"/>
    </source>
</evidence>
<accession>A0AAD8HM98</accession>
<evidence type="ECO:0000256" key="2">
    <source>
        <dbReference type="ARBA" id="ARBA00022737"/>
    </source>
</evidence>
<keyword evidence="2" id="KW-0677">Repeat</keyword>
<dbReference type="SMART" id="SM00343">
    <property type="entry name" value="ZnF_C2HC"/>
    <property type="match status" value="2"/>
</dbReference>
<reference evidence="8" key="1">
    <citation type="submission" date="2023-02" db="EMBL/GenBank/DDBJ databases">
        <title>Genome of toxic invasive species Heracleum sosnowskyi carries increased number of genes despite the absence of recent whole-genome duplications.</title>
        <authorList>
            <person name="Schelkunov M."/>
            <person name="Shtratnikova V."/>
            <person name="Makarenko M."/>
            <person name="Klepikova A."/>
            <person name="Omelchenko D."/>
            <person name="Novikova G."/>
            <person name="Obukhova E."/>
            <person name="Bogdanov V."/>
            <person name="Penin A."/>
            <person name="Logacheva M."/>
        </authorList>
    </citation>
    <scope>NUCLEOTIDE SEQUENCE</scope>
    <source>
        <strain evidence="8">Hsosn_3</strain>
        <tissue evidence="8">Leaf</tissue>
    </source>
</reference>
<feature type="compositionally biased region" description="Low complexity" evidence="6">
    <location>
        <begin position="1"/>
        <end position="11"/>
    </location>
</feature>
<evidence type="ECO:0000313" key="9">
    <source>
        <dbReference type="Proteomes" id="UP001237642"/>
    </source>
</evidence>
<keyword evidence="3 5" id="KW-0863">Zinc-finger</keyword>
<sequence length="189" mass="20935">MYLLQQNLNQHLPPPPGPNSAGQNAFKAFKSLRPPEFQGSADPIEARAWLKEMEKSFEILGSQGGRSVNRSFPVKPFGGTRSQPLRSSEFRRTENKSLSQGGRQIGVSHFSQPRPPLPDCKTCGRKHLGECTLKLVICLKCNKTGHYSKTCPQNNQKCYQCGKLGHLKRDCPMENPTDSRISGAASNKP</sequence>
<comment type="caution">
    <text evidence="8">The sequence shown here is derived from an EMBL/GenBank/DDBJ whole genome shotgun (WGS) entry which is preliminary data.</text>
</comment>
<dbReference type="SUPFAM" id="SSF57756">
    <property type="entry name" value="Retrovirus zinc finger-like domains"/>
    <property type="match status" value="1"/>
</dbReference>
<dbReference type="Proteomes" id="UP001237642">
    <property type="component" value="Unassembled WGS sequence"/>
</dbReference>
<gene>
    <name evidence="8" type="ORF">POM88_035833</name>
</gene>
<dbReference type="GO" id="GO:0008270">
    <property type="term" value="F:zinc ion binding"/>
    <property type="evidence" value="ECO:0007669"/>
    <property type="project" value="UniProtKB-KW"/>
</dbReference>
<dbReference type="PANTHER" id="PTHR47103:SF8">
    <property type="entry name" value="DNA-BINDING PROTEIN"/>
    <property type="match status" value="1"/>
</dbReference>
<evidence type="ECO:0000256" key="6">
    <source>
        <dbReference type="SAM" id="MobiDB-lite"/>
    </source>
</evidence>
<dbReference type="GO" id="GO:0003676">
    <property type="term" value="F:nucleic acid binding"/>
    <property type="evidence" value="ECO:0007669"/>
    <property type="project" value="InterPro"/>
</dbReference>
<feature type="domain" description="CCHC-type" evidence="7">
    <location>
        <begin position="157"/>
        <end position="172"/>
    </location>
</feature>
<feature type="region of interest" description="Disordered" evidence="6">
    <location>
        <begin position="1"/>
        <end position="26"/>
    </location>
</feature>
<protein>
    <recommendedName>
        <fullName evidence="7">CCHC-type domain-containing protein</fullName>
    </recommendedName>
</protein>
<dbReference type="PROSITE" id="PS50158">
    <property type="entry name" value="ZF_CCHC"/>
    <property type="match status" value="2"/>
</dbReference>
<evidence type="ECO:0000256" key="5">
    <source>
        <dbReference type="PROSITE-ProRule" id="PRU00047"/>
    </source>
</evidence>
<dbReference type="InterPro" id="IPR036875">
    <property type="entry name" value="Znf_CCHC_sf"/>
</dbReference>
<evidence type="ECO:0000313" key="8">
    <source>
        <dbReference type="EMBL" id="KAK1369741.1"/>
    </source>
</evidence>
<name>A0AAD8HM98_9APIA</name>
<dbReference type="Gene3D" id="4.10.60.10">
    <property type="entry name" value="Zinc finger, CCHC-type"/>
    <property type="match status" value="2"/>
</dbReference>
<dbReference type="PANTHER" id="PTHR47103">
    <property type="entry name" value="DNA-BINDING PROTEIN"/>
    <property type="match status" value="1"/>
</dbReference>
<feature type="domain" description="CCHC-type" evidence="7">
    <location>
        <begin position="138"/>
        <end position="153"/>
    </location>
</feature>
<keyword evidence="9" id="KW-1185">Reference proteome</keyword>
<keyword evidence="1" id="KW-0479">Metal-binding</keyword>
<dbReference type="Pfam" id="PF00098">
    <property type="entry name" value="zf-CCHC"/>
    <property type="match status" value="2"/>
</dbReference>
<keyword evidence="4" id="KW-0862">Zinc</keyword>